<reference evidence="2" key="1">
    <citation type="submission" date="2016-11" db="EMBL/GenBank/DDBJ databases">
        <authorList>
            <person name="Varghese N."/>
            <person name="Submissions S."/>
        </authorList>
    </citation>
    <scope>NUCLEOTIDE SEQUENCE [LARGE SCALE GENOMIC DNA]</scope>
    <source>
        <strain evidence="2">DSM 17539</strain>
    </source>
</reference>
<gene>
    <name evidence="1" type="ORF">SAMN03080594_103254</name>
</gene>
<evidence type="ECO:0000313" key="1">
    <source>
        <dbReference type="EMBL" id="SHF29860.1"/>
    </source>
</evidence>
<dbReference type="AlphaFoldDB" id="A0A1M5AHR7"/>
<dbReference type="Proteomes" id="UP000184406">
    <property type="component" value="Unassembled WGS sequence"/>
</dbReference>
<protein>
    <submittedName>
        <fullName evidence="1">Uncharacterized protein</fullName>
    </submittedName>
</protein>
<accession>A0A1M5AHR7</accession>
<sequence length="42" mass="4859">MNKKRPGLISEGTVYHRLEEPGLAKATFLHRTTARYENPLVY</sequence>
<proteinExistence type="predicted"/>
<name>A0A1M5AHR7_9FLAO</name>
<keyword evidence="2" id="KW-1185">Reference proteome</keyword>
<dbReference type="EMBL" id="FQUX01000003">
    <property type="protein sequence ID" value="SHF29860.1"/>
    <property type="molecule type" value="Genomic_DNA"/>
</dbReference>
<evidence type="ECO:0000313" key="2">
    <source>
        <dbReference type="Proteomes" id="UP000184406"/>
    </source>
</evidence>
<organism evidence="1 2">
    <name type="scientific">Arenibacter palladensis</name>
    <dbReference type="NCBI Taxonomy" id="237373"/>
    <lineage>
        <taxon>Bacteria</taxon>
        <taxon>Pseudomonadati</taxon>
        <taxon>Bacteroidota</taxon>
        <taxon>Flavobacteriia</taxon>
        <taxon>Flavobacteriales</taxon>
        <taxon>Flavobacteriaceae</taxon>
        <taxon>Arenibacter</taxon>
    </lineage>
</organism>